<keyword evidence="3 4" id="KW-0175">Coiled coil</keyword>
<dbReference type="GO" id="GO:0031267">
    <property type="term" value="F:small GTPase binding"/>
    <property type="evidence" value="ECO:0007669"/>
    <property type="project" value="TreeGrafter"/>
</dbReference>
<dbReference type="GO" id="GO:0006888">
    <property type="term" value="P:endoplasmic reticulum to Golgi vesicle-mediated transport"/>
    <property type="evidence" value="ECO:0007669"/>
    <property type="project" value="TreeGrafter"/>
</dbReference>
<dbReference type="Proteomes" id="UP000886885">
    <property type="component" value="Chromosome 14A"/>
</dbReference>
<feature type="compositionally biased region" description="Polar residues" evidence="5">
    <location>
        <begin position="112"/>
        <end position="122"/>
    </location>
</feature>
<comment type="caution">
    <text evidence="6">The sequence shown here is derived from an EMBL/GenBank/DDBJ whole genome shotgun (WGS) entry which is preliminary data.</text>
</comment>
<feature type="region of interest" description="Disordered" evidence="5">
    <location>
        <begin position="31"/>
        <end position="65"/>
    </location>
</feature>
<dbReference type="OrthoDB" id="71227at2759"/>
<dbReference type="GO" id="GO:0005794">
    <property type="term" value="C:Golgi apparatus"/>
    <property type="evidence" value="ECO:0007669"/>
    <property type="project" value="UniProtKB-SubCell"/>
</dbReference>
<feature type="compositionally biased region" description="Polar residues" evidence="5">
    <location>
        <begin position="767"/>
        <end position="795"/>
    </location>
</feature>
<feature type="coiled-coil region" evidence="4">
    <location>
        <begin position="545"/>
        <end position="593"/>
    </location>
</feature>
<reference evidence="6" key="1">
    <citation type="journal article" date="2020" name="bioRxiv">
        <title>Hybrid origin of Populus tomentosa Carr. identified through genome sequencing and phylogenomic analysis.</title>
        <authorList>
            <person name="An X."/>
            <person name="Gao K."/>
            <person name="Chen Z."/>
            <person name="Li J."/>
            <person name="Yang X."/>
            <person name="Yang X."/>
            <person name="Zhou J."/>
            <person name="Guo T."/>
            <person name="Zhao T."/>
            <person name="Huang S."/>
            <person name="Miao D."/>
            <person name="Khan W.U."/>
            <person name="Rao P."/>
            <person name="Ye M."/>
            <person name="Lei B."/>
            <person name="Liao W."/>
            <person name="Wang J."/>
            <person name="Ji L."/>
            <person name="Li Y."/>
            <person name="Guo B."/>
            <person name="Mustafa N.S."/>
            <person name="Li S."/>
            <person name="Yun Q."/>
            <person name="Keller S.R."/>
            <person name="Mao J."/>
            <person name="Zhang R."/>
            <person name="Strauss S.H."/>
        </authorList>
    </citation>
    <scope>NUCLEOTIDE SEQUENCE</scope>
    <source>
        <strain evidence="6">GM15</strain>
        <tissue evidence="6">Leaf</tissue>
    </source>
</reference>
<evidence type="ECO:0000313" key="7">
    <source>
        <dbReference type="Proteomes" id="UP000886885"/>
    </source>
</evidence>
<dbReference type="AlphaFoldDB" id="A0A8X7YJH1"/>
<dbReference type="GO" id="GO:0007030">
    <property type="term" value="P:Golgi organization"/>
    <property type="evidence" value="ECO:0007669"/>
    <property type="project" value="TreeGrafter"/>
</dbReference>
<evidence type="ECO:0000256" key="5">
    <source>
        <dbReference type="SAM" id="MobiDB-lite"/>
    </source>
</evidence>
<evidence type="ECO:0008006" key="8">
    <source>
        <dbReference type="Google" id="ProtNLM"/>
    </source>
</evidence>
<feature type="compositionally biased region" description="Basic and acidic residues" evidence="5">
    <location>
        <begin position="175"/>
        <end position="184"/>
    </location>
</feature>
<accession>A0A8X7YJH1</accession>
<evidence type="ECO:0000256" key="1">
    <source>
        <dbReference type="ARBA" id="ARBA00004555"/>
    </source>
</evidence>
<evidence type="ECO:0000256" key="2">
    <source>
        <dbReference type="ARBA" id="ARBA00023034"/>
    </source>
</evidence>
<sequence length="837" mass="95130">MMWSSIANLKQNLEKIALDVHEDDEDLEIHASTNGYDSSVSDRRNSHRFAHSKSVSPSPIANGNDSPYTFEIEQYKAQIKRLQESEAEIKALSVNYAAILKEKEDQISRLNQENGSLKQNLDSTKEALNVSRNEHRRASTSSIKESGDQSPKRPHRSATQAKNRGGNQIQNGVFPKHDGMGNGKLHDVYPDVIQSEMETKKDKELADLLEEKNRSLEAVKDTHELEIKELRTELEKERCKSANIQIKLQEEQSINKSFQEELRILNMDHHKTSVDVSKIHNELNEKTSEIRQLQIELSRREDEDPNVNVKSLKRVIATLEKENANLKMERNELEAALKRSKNSSPNETSPDGKVDSTTTFPRKEEMELLLQKLERDLKETCHEKEKALQQLARLKQHLLEKESEESEKMDEDSKIIEELRQSNECQKAQILHLEKALKQAIAGQEEVRMMNSNEIQKSKEMTEDLKKKLANCMSTIESKNVELLNLQTALGQYFAEVEAKEYLERQLALTKEESAKRFQLLKHHYSFLSFAKNEAAVVFEAEIGTEESKREKEEILAKLSDVERKFAEGKSRVNKLEEDNAKLRRAVEQSMSRLNRMSMDSDYLVDRRIVIKLLVTYFQRNHSKEVLDLMVRMLGFSDEDKQRIGVAQQGGKGVVRGVLGLPGRLVGGILGGSAAGVQMNLASDNQWWGVWSLAYAYLENDTTASSEASTCMFYLERSAMKMQFHLKYMFLQSFADMWVDFLLKETEEREKRESGQDTGRPNEDSQGRSPNATGVSSSVPNHGTSTSGPNLSPAQNHGPVAPRGNSLPFAHIDSEFSTVPLTSLDSSSRISRLLTKH</sequence>
<name>A0A8X7YJH1_POPTO</name>
<feature type="region of interest" description="Disordered" evidence="5">
    <location>
        <begin position="749"/>
        <end position="809"/>
    </location>
</feature>
<evidence type="ECO:0000256" key="3">
    <source>
        <dbReference type="ARBA" id="ARBA00023054"/>
    </source>
</evidence>
<dbReference type="PANTHER" id="PTHR18921">
    <property type="entry name" value="MYOSIN HEAVY CHAIN - RELATED"/>
    <property type="match status" value="1"/>
</dbReference>
<feature type="compositionally biased region" description="Polar residues" evidence="5">
    <location>
        <begin position="53"/>
        <end position="65"/>
    </location>
</feature>
<organism evidence="6 7">
    <name type="scientific">Populus tomentosa</name>
    <name type="common">Chinese white poplar</name>
    <dbReference type="NCBI Taxonomy" id="118781"/>
    <lineage>
        <taxon>Eukaryota</taxon>
        <taxon>Viridiplantae</taxon>
        <taxon>Streptophyta</taxon>
        <taxon>Embryophyta</taxon>
        <taxon>Tracheophyta</taxon>
        <taxon>Spermatophyta</taxon>
        <taxon>Magnoliopsida</taxon>
        <taxon>eudicotyledons</taxon>
        <taxon>Gunneridae</taxon>
        <taxon>Pentapetalae</taxon>
        <taxon>rosids</taxon>
        <taxon>fabids</taxon>
        <taxon>Malpighiales</taxon>
        <taxon>Salicaceae</taxon>
        <taxon>Saliceae</taxon>
        <taxon>Populus</taxon>
    </lineage>
</organism>
<feature type="coiled-coil region" evidence="4">
    <location>
        <begin position="206"/>
        <end position="247"/>
    </location>
</feature>
<evidence type="ECO:0000256" key="4">
    <source>
        <dbReference type="SAM" id="Coils"/>
    </source>
</evidence>
<evidence type="ECO:0000313" key="6">
    <source>
        <dbReference type="EMBL" id="KAG6749568.1"/>
    </source>
</evidence>
<comment type="subcellular location">
    <subcellularLocation>
        <location evidence="1">Golgi apparatus</location>
    </subcellularLocation>
</comment>
<keyword evidence="2" id="KW-0333">Golgi apparatus</keyword>
<keyword evidence="7" id="KW-1185">Reference proteome</keyword>
<feature type="region of interest" description="Disordered" evidence="5">
    <location>
        <begin position="112"/>
        <end position="184"/>
    </location>
</feature>
<proteinExistence type="predicted"/>
<gene>
    <name evidence="6" type="ORF">POTOM_046620</name>
</gene>
<dbReference type="EMBL" id="JAAWWB010000027">
    <property type="protein sequence ID" value="KAG6749568.1"/>
    <property type="molecule type" value="Genomic_DNA"/>
</dbReference>
<feature type="compositionally biased region" description="Basic and acidic residues" evidence="5">
    <location>
        <begin position="749"/>
        <end position="766"/>
    </location>
</feature>
<dbReference type="PANTHER" id="PTHR18921:SF2">
    <property type="entry name" value="THYROID RECEPTOR-INTERACTING PROTEIN 11"/>
    <property type="match status" value="1"/>
</dbReference>
<feature type="compositionally biased region" description="Polar residues" evidence="5">
    <location>
        <begin position="342"/>
        <end position="360"/>
    </location>
</feature>
<feature type="region of interest" description="Disordered" evidence="5">
    <location>
        <begin position="336"/>
        <end position="363"/>
    </location>
</feature>
<protein>
    <recommendedName>
        <fullName evidence="8">Golgin candidate 4</fullName>
    </recommendedName>
</protein>
<feature type="compositionally biased region" description="Polar residues" evidence="5">
    <location>
        <begin position="157"/>
        <end position="171"/>
    </location>
</feature>